<dbReference type="Proteomes" id="UP001243989">
    <property type="component" value="Unassembled WGS sequence"/>
</dbReference>
<evidence type="ECO:0000313" key="2">
    <source>
        <dbReference type="Proteomes" id="UP001243989"/>
    </source>
</evidence>
<name>A0AAJ0EIA1_9PEZI</name>
<evidence type="ECO:0000313" key="1">
    <source>
        <dbReference type="EMBL" id="KAK1641362.1"/>
    </source>
</evidence>
<gene>
    <name evidence="1" type="ORF">BDP81DRAFT_418742</name>
</gene>
<dbReference type="AlphaFoldDB" id="A0AAJ0EIA1"/>
<accession>A0AAJ0EIA1</accession>
<keyword evidence="2" id="KW-1185">Reference proteome</keyword>
<comment type="caution">
    <text evidence="1">The sequence shown here is derived from an EMBL/GenBank/DDBJ whole genome shotgun (WGS) entry which is preliminary data.</text>
</comment>
<dbReference type="EMBL" id="JAHMHQ010000003">
    <property type="protein sequence ID" value="KAK1641362.1"/>
    <property type="molecule type" value="Genomic_DNA"/>
</dbReference>
<dbReference type="RefSeq" id="XP_060449969.1">
    <property type="nucleotide sequence ID" value="XM_060589710.1"/>
</dbReference>
<protein>
    <submittedName>
        <fullName evidence="1">Uncharacterized protein</fullName>
    </submittedName>
</protein>
<proteinExistence type="predicted"/>
<dbReference type="GeneID" id="85474572"/>
<reference evidence="1" key="1">
    <citation type="submission" date="2021-06" db="EMBL/GenBank/DDBJ databases">
        <title>Comparative genomics, transcriptomics and evolutionary studies reveal genomic signatures of adaptation to plant cell wall in hemibiotrophic fungi.</title>
        <authorList>
            <consortium name="DOE Joint Genome Institute"/>
            <person name="Baroncelli R."/>
            <person name="Diaz J.F."/>
            <person name="Benocci T."/>
            <person name="Peng M."/>
            <person name="Battaglia E."/>
            <person name="Haridas S."/>
            <person name="Andreopoulos W."/>
            <person name="Labutti K."/>
            <person name="Pangilinan J."/>
            <person name="Floch G.L."/>
            <person name="Makela M.R."/>
            <person name="Henrissat B."/>
            <person name="Grigoriev I.V."/>
            <person name="Crouch J.A."/>
            <person name="De Vries R.P."/>
            <person name="Sukno S.A."/>
            <person name="Thon M.R."/>
        </authorList>
    </citation>
    <scope>NUCLEOTIDE SEQUENCE</scope>
    <source>
        <strain evidence="1">CBS 102054</strain>
    </source>
</reference>
<sequence length="212" mass="23344">MALIGSEDWSEELEFHNEDQSLYAQLVGARREHWTMASFRQYLTILEGQDVVATLLFPSPGDLGKCLDRLARLVCSENALQGEAWIALEDTSLGSEDPVCSALVWLSAGNGSGWKPDLVREVSGRLADWGGTCYVEVVPSGGTLAWLDEREDALTKAHKHLDDVGNWLLWCNACWMRLSLHGEGGDRSITEQCPAYRNQSCNGGRETGIGTE</sequence>
<organism evidence="1 2">
    <name type="scientific">Colletotrichum phormii</name>
    <dbReference type="NCBI Taxonomy" id="359342"/>
    <lineage>
        <taxon>Eukaryota</taxon>
        <taxon>Fungi</taxon>
        <taxon>Dikarya</taxon>
        <taxon>Ascomycota</taxon>
        <taxon>Pezizomycotina</taxon>
        <taxon>Sordariomycetes</taxon>
        <taxon>Hypocreomycetidae</taxon>
        <taxon>Glomerellales</taxon>
        <taxon>Glomerellaceae</taxon>
        <taxon>Colletotrichum</taxon>
        <taxon>Colletotrichum acutatum species complex</taxon>
    </lineage>
</organism>